<sequence>MVKKPFYKKLDRTTELKSIVESDAQEIFHLIDTNRPYLRQWLPWIDYTQSVADELAYIRTVKDQYQENQSVACVICHKGAIAGTISYHPIDWMNRKVEIGYWLGAQFQGNGLMTKACSAFIDYAFDDLRLNKVEIRCATGNTRSCAVPQRLGFTHEGIIRQAEWLYDHYVDLHFYGLLATEWKKDK</sequence>
<keyword evidence="3" id="KW-1185">Reference proteome</keyword>
<dbReference type="InterPro" id="IPR000182">
    <property type="entry name" value="GNAT_dom"/>
</dbReference>
<proteinExistence type="predicted"/>
<dbReference type="OrthoDB" id="9784707at2"/>
<dbReference type="PROSITE" id="PS51186">
    <property type="entry name" value="GNAT"/>
    <property type="match status" value="1"/>
</dbReference>
<dbReference type="GO" id="GO:1990189">
    <property type="term" value="F:protein N-terminal-serine acetyltransferase activity"/>
    <property type="evidence" value="ECO:0007669"/>
    <property type="project" value="TreeGrafter"/>
</dbReference>
<evidence type="ECO:0000313" key="3">
    <source>
        <dbReference type="Proteomes" id="UP000287224"/>
    </source>
</evidence>
<dbReference type="GO" id="GO:0008999">
    <property type="term" value="F:protein-N-terminal-alanine acetyltransferase activity"/>
    <property type="evidence" value="ECO:0007669"/>
    <property type="project" value="TreeGrafter"/>
</dbReference>
<comment type="caution">
    <text evidence="2">The sequence shown here is derived from an EMBL/GenBank/DDBJ whole genome shotgun (WGS) entry which is preliminary data.</text>
</comment>
<name>A0A401ZDC9_9CHLR</name>
<evidence type="ECO:0000313" key="2">
    <source>
        <dbReference type="EMBL" id="GCE04843.1"/>
    </source>
</evidence>
<dbReference type="InterPro" id="IPR016181">
    <property type="entry name" value="Acyl_CoA_acyltransferase"/>
</dbReference>
<dbReference type="Proteomes" id="UP000287224">
    <property type="component" value="Unassembled WGS sequence"/>
</dbReference>
<gene>
    <name evidence="2" type="ORF">KDAU_21720</name>
</gene>
<dbReference type="SUPFAM" id="SSF55729">
    <property type="entry name" value="Acyl-CoA N-acyltransferases (Nat)"/>
    <property type="match status" value="1"/>
</dbReference>
<protein>
    <submittedName>
        <fullName evidence="2">Ribosomal-protein-serine acetyltransferase</fullName>
    </submittedName>
</protein>
<dbReference type="GO" id="GO:0005737">
    <property type="term" value="C:cytoplasm"/>
    <property type="evidence" value="ECO:0007669"/>
    <property type="project" value="TreeGrafter"/>
</dbReference>
<organism evidence="2 3">
    <name type="scientific">Dictyobacter aurantiacus</name>
    <dbReference type="NCBI Taxonomy" id="1936993"/>
    <lineage>
        <taxon>Bacteria</taxon>
        <taxon>Bacillati</taxon>
        <taxon>Chloroflexota</taxon>
        <taxon>Ktedonobacteria</taxon>
        <taxon>Ktedonobacterales</taxon>
        <taxon>Dictyobacteraceae</taxon>
        <taxon>Dictyobacter</taxon>
    </lineage>
</organism>
<keyword evidence="2" id="KW-0808">Transferase</keyword>
<accession>A0A401ZDC9</accession>
<dbReference type="PANTHER" id="PTHR43441:SF12">
    <property type="entry name" value="RIBOSOMAL N-ACETYLTRANSFERASE YDAF-RELATED"/>
    <property type="match status" value="1"/>
</dbReference>
<evidence type="ECO:0000259" key="1">
    <source>
        <dbReference type="PROSITE" id="PS51186"/>
    </source>
</evidence>
<dbReference type="InterPro" id="IPR051908">
    <property type="entry name" value="Ribosomal_N-acetyltransferase"/>
</dbReference>
<feature type="domain" description="N-acetyltransferase" evidence="1">
    <location>
        <begin position="14"/>
        <end position="176"/>
    </location>
</feature>
<reference evidence="3" key="1">
    <citation type="submission" date="2018-12" db="EMBL/GenBank/DDBJ databases">
        <title>Tengunoibacter tsumagoiensis gen. nov., sp. nov., Dictyobacter kobayashii sp. nov., D. alpinus sp. nov., and D. joshuensis sp. nov. and description of Dictyobacteraceae fam. nov. within the order Ktedonobacterales isolated from Tengu-no-mugimeshi.</title>
        <authorList>
            <person name="Wang C.M."/>
            <person name="Zheng Y."/>
            <person name="Sakai Y."/>
            <person name="Toyoda A."/>
            <person name="Minakuchi Y."/>
            <person name="Abe K."/>
            <person name="Yokota A."/>
            <person name="Yabe S."/>
        </authorList>
    </citation>
    <scope>NUCLEOTIDE SEQUENCE [LARGE SCALE GENOMIC DNA]</scope>
    <source>
        <strain evidence="3">S-27</strain>
    </source>
</reference>
<dbReference type="EMBL" id="BIFQ01000001">
    <property type="protein sequence ID" value="GCE04843.1"/>
    <property type="molecule type" value="Genomic_DNA"/>
</dbReference>
<dbReference type="Gene3D" id="3.40.630.30">
    <property type="match status" value="1"/>
</dbReference>
<dbReference type="RefSeq" id="WP_126595952.1">
    <property type="nucleotide sequence ID" value="NZ_BIFQ01000001.1"/>
</dbReference>
<dbReference type="AlphaFoldDB" id="A0A401ZDC9"/>
<dbReference type="Pfam" id="PF13302">
    <property type="entry name" value="Acetyltransf_3"/>
    <property type="match status" value="1"/>
</dbReference>
<dbReference type="PANTHER" id="PTHR43441">
    <property type="entry name" value="RIBOSOMAL-PROTEIN-SERINE ACETYLTRANSFERASE"/>
    <property type="match status" value="1"/>
</dbReference>